<dbReference type="InterPro" id="IPR011990">
    <property type="entry name" value="TPR-like_helical_dom_sf"/>
</dbReference>
<evidence type="ECO:0000313" key="10">
    <source>
        <dbReference type="Proteomes" id="UP001056201"/>
    </source>
</evidence>
<evidence type="ECO:0000256" key="6">
    <source>
        <dbReference type="ARBA" id="ARBA00022737"/>
    </source>
</evidence>
<dbReference type="Proteomes" id="UP001056201">
    <property type="component" value="Chromosome 1"/>
</dbReference>
<comment type="similarity">
    <text evidence="2">Belongs to the glycosyltransferase 41 family. O-GlcNAc transferase subfamily.</text>
</comment>
<protein>
    <recommendedName>
        <fullName evidence="3">protein O-GlcNAc transferase</fullName>
        <ecNumber evidence="3">2.4.1.255</ecNumber>
    </recommendedName>
</protein>
<evidence type="ECO:0000256" key="3">
    <source>
        <dbReference type="ARBA" id="ARBA00011970"/>
    </source>
</evidence>
<dbReference type="InterPro" id="IPR029489">
    <property type="entry name" value="OGT/SEC/SPY_C"/>
</dbReference>
<reference evidence="9" key="1">
    <citation type="submission" date="2022-05" db="EMBL/GenBank/DDBJ databases">
        <title>An RpoN-dependent PEP-CTERM gene is involved in floc formation of an Aquincola tertiaricarbonis strain.</title>
        <authorList>
            <person name="Qiu D."/>
            <person name="Xia M."/>
        </authorList>
    </citation>
    <scope>NUCLEOTIDE SEQUENCE</scope>
    <source>
        <strain evidence="9">RN12</strain>
    </source>
</reference>
<dbReference type="SUPFAM" id="SSF48452">
    <property type="entry name" value="TPR-like"/>
    <property type="match status" value="1"/>
</dbReference>
<evidence type="ECO:0000256" key="1">
    <source>
        <dbReference type="ARBA" id="ARBA00004922"/>
    </source>
</evidence>
<dbReference type="SUPFAM" id="SSF53756">
    <property type="entry name" value="UDP-Glycosyltransferase/glycogen phosphorylase"/>
    <property type="match status" value="1"/>
</dbReference>
<dbReference type="SMART" id="SM00028">
    <property type="entry name" value="TPR"/>
    <property type="match status" value="3"/>
</dbReference>
<evidence type="ECO:0000256" key="5">
    <source>
        <dbReference type="ARBA" id="ARBA00022679"/>
    </source>
</evidence>
<dbReference type="RefSeq" id="WP_250194593.1">
    <property type="nucleotide sequence ID" value="NZ_CP097635.1"/>
</dbReference>
<comment type="pathway">
    <text evidence="1">Protein modification; protein glycosylation.</text>
</comment>
<keyword evidence="7" id="KW-0802">TPR repeat</keyword>
<keyword evidence="10" id="KW-1185">Reference proteome</keyword>
<dbReference type="EC" id="2.4.1.255" evidence="3"/>
<feature type="domain" description="O-GlcNAc transferase C-terminal" evidence="8">
    <location>
        <begin position="394"/>
        <end position="578"/>
    </location>
</feature>
<sequence>MNAHATASPAERHWQAGIDAMKAARWEQAAEAFRQVRRLAPTHALACALQAECLSRQNRHREAAEVYASLPAGVPRSADFLSAHGTALLLDLRPQEAIPLYIQAVTQDISHAITHYRMGLAFKNLHRDKEASVCFRTAITVDREGGVRALALPQLVSARMQACDWDALDQDITDLFDCVDHATPQTIGNLTPFSLLALPAGAMRQRRLAEGFTAHTTRHLQALPPTGPRAPGRIRLGYLSADFQNHATAMLVTELLERRDQQRFEVFLYSHGADDGSAIGARVRAAGDHFVDVSTFTHEAIARRLRADGIDIAIDLKGHTRQTRFELLAMRPAPVQVSFLGYPGTTGAHFLDYVIGDPVVTPLEHAPHYTERIAQMPASYQPNDSRRALPPAPSRSELGLPEDAVVLCCFNQSYKFLPAMVDLWAQVMTQAPHTVMWLLSWNDHGQRNLVQAFAARGIAPERLVFAEKAPLHQHIARLQQADLFLDTWPCNAHTTASEALWAGVPVLTVPGDTFASRVAASLVTACGLPQMACADEATYVRMAVALAHKPEALRTLQQHLREERLRLPLFDTTRYARDYEALLQRMFERQQAGLPPDHLPAAPAAGSAE</sequence>
<proteinExistence type="inferred from homology"/>
<keyword evidence="4 9" id="KW-0328">Glycosyltransferase</keyword>
<dbReference type="Gene3D" id="1.25.40.10">
    <property type="entry name" value="Tetratricopeptide repeat domain"/>
    <property type="match status" value="2"/>
</dbReference>
<dbReference type="PANTHER" id="PTHR44366:SF1">
    <property type="entry name" value="UDP-N-ACETYLGLUCOSAMINE--PEPTIDE N-ACETYLGLUCOSAMINYLTRANSFERASE 110 KDA SUBUNIT"/>
    <property type="match status" value="1"/>
</dbReference>
<dbReference type="Gene3D" id="3.40.50.11380">
    <property type="match status" value="1"/>
</dbReference>
<feature type="domain" description="O-GlcNAc transferase C-terminal" evidence="8">
    <location>
        <begin position="230"/>
        <end position="387"/>
    </location>
</feature>
<dbReference type="InterPro" id="IPR037919">
    <property type="entry name" value="OGT"/>
</dbReference>
<evidence type="ECO:0000259" key="8">
    <source>
        <dbReference type="Pfam" id="PF13844"/>
    </source>
</evidence>
<keyword evidence="5" id="KW-0808">Transferase</keyword>
<dbReference type="Gene3D" id="3.40.50.2000">
    <property type="entry name" value="Glycogen Phosphorylase B"/>
    <property type="match status" value="1"/>
</dbReference>
<name>A0ABY4S2A8_AQUTE</name>
<dbReference type="Pfam" id="PF14559">
    <property type="entry name" value="TPR_19"/>
    <property type="match status" value="1"/>
</dbReference>
<accession>A0ABY4S2A8</accession>
<evidence type="ECO:0000313" key="9">
    <source>
        <dbReference type="EMBL" id="URI06330.1"/>
    </source>
</evidence>
<dbReference type="GO" id="GO:0016757">
    <property type="term" value="F:glycosyltransferase activity"/>
    <property type="evidence" value="ECO:0007669"/>
    <property type="project" value="UniProtKB-KW"/>
</dbReference>
<dbReference type="EMBL" id="CP097635">
    <property type="protein sequence ID" value="URI06330.1"/>
    <property type="molecule type" value="Genomic_DNA"/>
</dbReference>
<dbReference type="PANTHER" id="PTHR44366">
    <property type="entry name" value="UDP-N-ACETYLGLUCOSAMINE--PEPTIDE N-ACETYLGLUCOSAMINYLTRANSFERASE 110 KDA SUBUNIT"/>
    <property type="match status" value="1"/>
</dbReference>
<gene>
    <name evidence="9" type="ORF">MW290_10405</name>
</gene>
<dbReference type="InterPro" id="IPR019734">
    <property type="entry name" value="TPR_rpt"/>
</dbReference>
<evidence type="ECO:0000256" key="2">
    <source>
        <dbReference type="ARBA" id="ARBA00005386"/>
    </source>
</evidence>
<evidence type="ECO:0000256" key="4">
    <source>
        <dbReference type="ARBA" id="ARBA00022676"/>
    </source>
</evidence>
<organism evidence="9 10">
    <name type="scientific">Aquincola tertiaricarbonis</name>
    <dbReference type="NCBI Taxonomy" id="391953"/>
    <lineage>
        <taxon>Bacteria</taxon>
        <taxon>Pseudomonadati</taxon>
        <taxon>Pseudomonadota</taxon>
        <taxon>Betaproteobacteria</taxon>
        <taxon>Burkholderiales</taxon>
        <taxon>Sphaerotilaceae</taxon>
        <taxon>Aquincola</taxon>
    </lineage>
</organism>
<dbReference type="Pfam" id="PF13844">
    <property type="entry name" value="Glyco_transf_41"/>
    <property type="match status" value="2"/>
</dbReference>
<keyword evidence="6" id="KW-0677">Repeat</keyword>
<evidence type="ECO:0000256" key="7">
    <source>
        <dbReference type="ARBA" id="ARBA00022803"/>
    </source>
</evidence>